<dbReference type="EMBL" id="OZ019909">
    <property type="protein sequence ID" value="CAK9208512.1"/>
    <property type="molecule type" value="Genomic_DNA"/>
</dbReference>
<keyword evidence="3" id="KW-1185">Reference proteome</keyword>
<feature type="compositionally biased region" description="Basic and acidic residues" evidence="1">
    <location>
        <begin position="61"/>
        <end position="75"/>
    </location>
</feature>
<dbReference type="Proteomes" id="UP001497512">
    <property type="component" value="Chromosome 17"/>
</dbReference>
<evidence type="ECO:0000313" key="3">
    <source>
        <dbReference type="Proteomes" id="UP001497512"/>
    </source>
</evidence>
<reference evidence="2" key="1">
    <citation type="submission" date="2024-02" db="EMBL/GenBank/DDBJ databases">
        <authorList>
            <consortium name="ELIXIR-Norway"/>
            <consortium name="Elixir Norway"/>
        </authorList>
    </citation>
    <scope>NUCLEOTIDE SEQUENCE</scope>
</reference>
<feature type="region of interest" description="Disordered" evidence="1">
    <location>
        <begin position="40"/>
        <end position="75"/>
    </location>
</feature>
<protein>
    <submittedName>
        <fullName evidence="2">Uncharacterized protein</fullName>
    </submittedName>
</protein>
<accession>A0ABP0TYE2</accession>
<gene>
    <name evidence="2" type="ORF">CSSPTR1EN2_LOCUS9220</name>
</gene>
<name>A0ABP0TYE2_9BRYO</name>
<sequence>MWHAHVGRERVEGQLSVGPPSLSSFFILLLRRVSKRCGSSRWGSSFYRETDSSGDAAASSGERRRREEGLKQQEEGETHLIICLPQSERTQASEKIYLQQPTLDCLSAQW</sequence>
<evidence type="ECO:0000313" key="2">
    <source>
        <dbReference type="EMBL" id="CAK9208512.1"/>
    </source>
</evidence>
<feature type="compositionally biased region" description="Basic and acidic residues" evidence="1">
    <location>
        <begin position="1"/>
        <end position="12"/>
    </location>
</feature>
<proteinExistence type="predicted"/>
<evidence type="ECO:0000256" key="1">
    <source>
        <dbReference type="SAM" id="MobiDB-lite"/>
    </source>
</evidence>
<organism evidence="2 3">
    <name type="scientific">Sphagnum troendelagicum</name>
    <dbReference type="NCBI Taxonomy" id="128251"/>
    <lineage>
        <taxon>Eukaryota</taxon>
        <taxon>Viridiplantae</taxon>
        <taxon>Streptophyta</taxon>
        <taxon>Embryophyta</taxon>
        <taxon>Bryophyta</taxon>
        <taxon>Sphagnophytina</taxon>
        <taxon>Sphagnopsida</taxon>
        <taxon>Sphagnales</taxon>
        <taxon>Sphagnaceae</taxon>
        <taxon>Sphagnum</taxon>
    </lineage>
</organism>
<feature type="region of interest" description="Disordered" evidence="1">
    <location>
        <begin position="1"/>
        <end position="20"/>
    </location>
</feature>